<dbReference type="Pfam" id="PF12520">
    <property type="entry name" value="DUF3723"/>
    <property type="match status" value="1"/>
</dbReference>
<organism evidence="1 2">
    <name type="scientific">Clonostachys chloroleuca</name>
    <dbReference type="NCBI Taxonomy" id="1926264"/>
    <lineage>
        <taxon>Eukaryota</taxon>
        <taxon>Fungi</taxon>
        <taxon>Dikarya</taxon>
        <taxon>Ascomycota</taxon>
        <taxon>Pezizomycotina</taxon>
        <taxon>Sordariomycetes</taxon>
        <taxon>Hypocreomycetidae</taxon>
        <taxon>Hypocreales</taxon>
        <taxon>Bionectriaceae</taxon>
        <taxon>Clonostachys</taxon>
    </lineage>
</organism>
<dbReference type="AlphaFoldDB" id="A0AA35QFK8"/>
<protein>
    <submittedName>
        <fullName evidence="1">Uncharacterized protein</fullName>
    </submittedName>
</protein>
<keyword evidence="2" id="KW-1185">Reference proteome</keyword>
<reference evidence="1" key="1">
    <citation type="submission" date="2023-01" db="EMBL/GenBank/DDBJ databases">
        <authorList>
            <person name="Piombo E."/>
        </authorList>
    </citation>
    <scope>NUCLEOTIDE SEQUENCE</scope>
</reference>
<name>A0AA35QFK8_9HYPO</name>
<dbReference type="Proteomes" id="UP001160390">
    <property type="component" value="Unassembled WGS sequence"/>
</dbReference>
<accession>A0AA35QFK8</accession>
<dbReference type="EMBL" id="CABFNP030001359">
    <property type="protein sequence ID" value="CAI6101000.1"/>
    <property type="molecule type" value="Genomic_DNA"/>
</dbReference>
<proteinExistence type="predicted"/>
<evidence type="ECO:0000313" key="2">
    <source>
        <dbReference type="Proteomes" id="UP001160390"/>
    </source>
</evidence>
<comment type="caution">
    <text evidence="1">The sequence shown here is derived from an EMBL/GenBank/DDBJ whole genome shotgun (WGS) entry which is preliminary data.</text>
</comment>
<evidence type="ECO:0000313" key="1">
    <source>
        <dbReference type="EMBL" id="CAI6101000.1"/>
    </source>
</evidence>
<gene>
    <name evidence="1" type="ORF">CCHLO57077_00016710</name>
</gene>
<sequence>MNARTGFIEVNQRIEKERRRTFLGTASISIQALSPPMIKNPAKESRVLPLRRIFEEEQGYRKEDTKHHIKAAVSSNIFEQALEIAQIPARRLLEDHLPYVELDIPSGEKLECLQGSDRILAAREAFNGSGQRWIVDLFLDDMSKDLKTLFVEEYEYQKVPTDGEFYCKIREHQGFYGQKRPFFERLWLGRLSATWHNRKKNLDSLSKHKKLRSAFDALLVIPALFCGFRLTVIHEVIAMKCDEPNINYLEYILSVWEEICNGDREAMGLVDRHTVELLQGTAPGAFKVDHDELQAHIKAGYIFSNFSQDERDQIWPRICRLSRQRLIPSLFTFFEDRKFLSAAANCIRHLEGIDSDMSSHLKTMYRNDSRENMCPIQVAENTYVNLAFEAATKFDISSRQLWLAAFREFKALPAKAKKKDLVAKSRAEVNAPALFHFASLASRLGFDSKHIQDILRAPTDRIIARHFLLTARRPDRYVYKDIEVLIDKMLDLFGAAEQIASDKILGQGSGEYLKPPLKRYGVPLDKEHERDKETKRKGKIMYPQFL</sequence>
<dbReference type="InterPro" id="IPR022198">
    <property type="entry name" value="DUF3723"/>
</dbReference>